<dbReference type="Pfam" id="PF00126">
    <property type="entry name" value="HTH_1"/>
    <property type="match status" value="1"/>
</dbReference>
<sequence length="293" mass="33911">MLDFRINTFLTVCEYMNFTAASEKLNLSQPAVSQHIKYLEDCYNTKLFYRDKKNIHLTSSGEILFSAFKTVSNDEIKLKNMLNESKKQKTKIAFGVTKTIGEYMVFPSLTEYIRGNKSTNFNIHYKNTKTLLEYLDNGIIDFAIVEGCLNDKKYSINPLKSEDYIGVCSSKHKFSKKINSIIDILDERLIIREEGSGTLSILVNLLSMQNISIKDFSNLIQVDNMRMIVELVKNDCGISFLYKSAVNEEIEKGTLVELPLKDFKIRHDFTFVYNKKSVFSKQMEELYNIMKNF</sequence>
<keyword evidence="4" id="KW-0804">Transcription</keyword>
<dbReference type="PANTHER" id="PTHR30126:SF64">
    <property type="entry name" value="HTH-TYPE TRANSCRIPTIONAL REGULATOR CITR"/>
    <property type="match status" value="1"/>
</dbReference>
<dbReference type="SUPFAM" id="SSF46785">
    <property type="entry name" value="Winged helix' DNA-binding domain"/>
    <property type="match status" value="1"/>
</dbReference>
<dbReference type="InterPro" id="IPR000847">
    <property type="entry name" value="LysR_HTH_N"/>
</dbReference>
<evidence type="ECO:0000256" key="3">
    <source>
        <dbReference type="ARBA" id="ARBA00023125"/>
    </source>
</evidence>
<dbReference type="AlphaFoldDB" id="A0A371IMZ0"/>
<evidence type="ECO:0000256" key="4">
    <source>
        <dbReference type="ARBA" id="ARBA00023163"/>
    </source>
</evidence>
<evidence type="ECO:0000256" key="1">
    <source>
        <dbReference type="ARBA" id="ARBA00009437"/>
    </source>
</evidence>
<name>A0A371IMZ0_9FIRM</name>
<dbReference type="SUPFAM" id="SSF53850">
    <property type="entry name" value="Periplasmic binding protein-like II"/>
    <property type="match status" value="1"/>
</dbReference>
<dbReference type="Gene3D" id="3.40.190.10">
    <property type="entry name" value="Periplasmic binding protein-like II"/>
    <property type="match status" value="2"/>
</dbReference>
<dbReference type="InterPro" id="IPR036390">
    <property type="entry name" value="WH_DNA-bd_sf"/>
</dbReference>
<dbReference type="Proteomes" id="UP000093352">
    <property type="component" value="Unassembled WGS sequence"/>
</dbReference>
<dbReference type="InterPro" id="IPR005119">
    <property type="entry name" value="LysR_subst-bd"/>
</dbReference>
<dbReference type="GO" id="GO:0003700">
    <property type="term" value="F:DNA-binding transcription factor activity"/>
    <property type="evidence" value="ECO:0007669"/>
    <property type="project" value="InterPro"/>
</dbReference>
<protein>
    <submittedName>
        <fullName evidence="6">LysR family transcriptional regulator</fullName>
    </submittedName>
</protein>
<accession>A0A371IMZ0</accession>
<comment type="similarity">
    <text evidence="1">Belongs to the LysR transcriptional regulatory family.</text>
</comment>
<evidence type="ECO:0000313" key="6">
    <source>
        <dbReference type="EMBL" id="RDY21848.1"/>
    </source>
</evidence>
<dbReference type="STRING" id="1871336.BBG48_03035"/>
<dbReference type="GO" id="GO:0000976">
    <property type="term" value="F:transcription cis-regulatory region binding"/>
    <property type="evidence" value="ECO:0007669"/>
    <property type="project" value="TreeGrafter"/>
</dbReference>
<reference evidence="6 7" key="1">
    <citation type="journal article" date="2016" name="Genome Announc.">
        <title>Draft Genome Sequence of Criibacterium bergeronii gen. nov., sp. nov., Strain CCRI-22567T, Isolated from a Vaginal Sample from a Woman with Bacterial Vaginosis.</title>
        <authorList>
            <person name="Maheux A.F."/>
            <person name="Berube E."/>
            <person name="Boudreau D.K."/>
            <person name="Raymond F."/>
            <person name="Corbeil J."/>
            <person name="Roy P.H."/>
            <person name="Boissinot M."/>
            <person name="Omar R.F."/>
        </authorList>
    </citation>
    <scope>NUCLEOTIDE SEQUENCE [LARGE SCALE GENOMIC DNA]</scope>
    <source>
        <strain evidence="6 7">CCRI-22567</strain>
    </source>
</reference>
<evidence type="ECO:0000256" key="2">
    <source>
        <dbReference type="ARBA" id="ARBA00023015"/>
    </source>
</evidence>
<dbReference type="InterPro" id="IPR036388">
    <property type="entry name" value="WH-like_DNA-bd_sf"/>
</dbReference>
<evidence type="ECO:0000259" key="5">
    <source>
        <dbReference type="PROSITE" id="PS50931"/>
    </source>
</evidence>
<keyword evidence="2" id="KW-0805">Transcription regulation</keyword>
<dbReference type="Gene3D" id="1.10.10.10">
    <property type="entry name" value="Winged helix-like DNA-binding domain superfamily/Winged helix DNA-binding domain"/>
    <property type="match status" value="1"/>
</dbReference>
<evidence type="ECO:0000313" key="7">
    <source>
        <dbReference type="Proteomes" id="UP000093352"/>
    </source>
</evidence>
<comment type="caution">
    <text evidence="6">The sequence shown here is derived from an EMBL/GenBank/DDBJ whole genome shotgun (WGS) entry which is preliminary data.</text>
</comment>
<dbReference type="PROSITE" id="PS50931">
    <property type="entry name" value="HTH_LYSR"/>
    <property type="match status" value="1"/>
</dbReference>
<dbReference type="RefSeq" id="WP_068912684.1">
    <property type="nucleotide sequence ID" value="NZ_MBEW02000004.1"/>
</dbReference>
<dbReference type="PANTHER" id="PTHR30126">
    <property type="entry name" value="HTH-TYPE TRANSCRIPTIONAL REGULATOR"/>
    <property type="match status" value="1"/>
</dbReference>
<keyword evidence="7" id="KW-1185">Reference proteome</keyword>
<proteinExistence type="inferred from homology"/>
<feature type="domain" description="HTH lysR-type" evidence="5">
    <location>
        <begin position="1"/>
        <end position="58"/>
    </location>
</feature>
<organism evidence="6 7">
    <name type="scientific">Criibacterium bergeronii</name>
    <dbReference type="NCBI Taxonomy" id="1871336"/>
    <lineage>
        <taxon>Bacteria</taxon>
        <taxon>Bacillati</taxon>
        <taxon>Bacillota</taxon>
        <taxon>Clostridia</taxon>
        <taxon>Peptostreptococcales</taxon>
        <taxon>Filifactoraceae</taxon>
        <taxon>Criibacterium</taxon>
    </lineage>
</organism>
<dbReference type="PRINTS" id="PR00039">
    <property type="entry name" value="HTHLYSR"/>
</dbReference>
<dbReference type="Pfam" id="PF03466">
    <property type="entry name" value="LysR_substrate"/>
    <property type="match status" value="1"/>
</dbReference>
<keyword evidence="3" id="KW-0238">DNA-binding</keyword>
<dbReference type="EMBL" id="MBEW02000004">
    <property type="protein sequence ID" value="RDY21848.1"/>
    <property type="molecule type" value="Genomic_DNA"/>
</dbReference>
<gene>
    <name evidence="6" type="ORF">BBG48_003200</name>
</gene>